<keyword evidence="1" id="KW-0732">Signal</keyword>
<gene>
    <name evidence="2" type="ORF">GETHLI_29410</name>
</gene>
<sequence>MPLYRAFLQTLGATLLLALALACHGKRGGNAASDPSAIITGSVTYSRVPLAVDGDGKPTGLVDATVASNLKSLPARGVAVRVFQKVDQTKPDGTLTYAWILAGSTYTDTSGNYSLSATKGRPTMIEVLSSFNGGVSGTTINLVAEPNGVNSPTEVSSRLRYALRKAVDGSAPTDSVAPASNLSADTTVRFTVGLNDTWWLVNASVTSDSQPSLFVEQAVLETSQPGRTTGQGSGSRILGIGDTFATFAVNHGTILGGTPLDLHYWPGHSETRGSFIEFNRPLFPQAYDAATASYHYFGSIRGDASNDDAWDEGVILPLLARAALFNGNVGRTFGIQTNPLFPPSAPWTDLSPDLARIEGLAEAMAANLLKSPYLADTNGTSVVSVLDIRDTSSLSADQKTPYSAPALRALAWSIILKANSLSSPGLASDWAKINPLAAARFFQAPTSLTSGTTTSTTAHDLEPLNIYTQLNRLKETLASGEPVDLAPIFTDSVLTTLTAPVGITWPRPVTGPYASFAANWGIDPVNPFPSARLSMSKAIQAGGTYPNLSQGEISYAGFSLTTDKRCVLNAVITPALPAGAQVEVDLKSLLRTFSFTGSGGSSETITLPTATSSTPTYHPVRIRLKSQTLQPDTTVTLSLTPAP</sequence>
<evidence type="ECO:0000256" key="1">
    <source>
        <dbReference type="SAM" id="SignalP"/>
    </source>
</evidence>
<feature type="chain" id="PRO_5045084642" evidence="1">
    <location>
        <begin position="26"/>
        <end position="643"/>
    </location>
</feature>
<dbReference type="Proteomes" id="UP001165069">
    <property type="component" value="Unassembled WGS sequence"/>
</dbReference>
<name>A0ABQ5QHV3_9BACT</name>
<organism evidence="2 3">
    <name type="scientific">Geothrix limicola</name>
    <dbReference type="NCBI Taxonomy" id="2927978"/>
    <lineage>
        <taxon>Bacteria</taxon>
        <taxon>Pseudomonadati</taxon>
        <taxon>Acidobacteriota</taxon>
        <taxon>Holophagae</taxon>
        <taxon>Holophagales</taxon>
        <taxon>Holophagaceae</taxon>
        <taxon>Geothrix</taxon>
    </lineage>
</organism>
<keyword evidence="3" id="KW-1185">Reference proteome</keyword>
<dbReference type="PROSITE" id="PS51257">
    <property type="entry name" value="PROKAR_LIPOPROTEIN"/>
    <property type="match status" value="1"/>
</dbReference>
<proteinExistence type="predicted"/>
<dbReference type="RefSeq" id="WP_285576743.1">
    <property type="nucleotide sequence ID" value="NZ_BSDE01000006.1"/>
</dbReference>
<dbReference type="EMBL" id="BSDE01000006">
    <property type="protein sequence ID" value="GLH74439.1"/>
    <property type="molecule type" value="Genomic_DNA"/>
</dbReference>
<evidence type="ECO:0000313" key="2">
    <source>
        <dbReference type="EMBL" id="GLH74439.1"/>
    </source>
</evidence>
<protein>
    <submittedName>
        <fullName evidence="2">Uncharacterized protein</fullName>
    </submittedName>
</protein>
<accession>A0ABQ5QHV3</accession>
<evidence type="ECO:0000313" key="3">
    <source>
        <dbReference type="Proteomes" id="UP001165069"/>
    </source>
</evidence>
<comment type="caution">
    <text evidence="2">The sequence shown here is derived from an EMBL/GenBank/DDBJ whole genome shotgun (WGS) entry which is preliminary data.</text>
</comment>
<feature type="signal peptide" evidence="1">
    <location>
        <begin position="1"/>
        <end position="25"/>
    </location>
</feature>
<reference evidence="2 3" key="1">
    <citation type="journal article" date="2023" name="Antonie Van Leeuwenhoek">
        <title>Mesoterricola silvestris gen. nov., sp. nov., Mesoterricola sediminis sp. nov., Geothrix oryzae sp. nov., Geothrix edaphica sp. nov., Geothrix rubra sp. nov., and Geothrix limicola sp. nov., six novel members of Acidobacteriota isolated from soils.</title>
        <authorList>
            <person name="Itoh H."/>
            <person name="Sugisawa Y."/>
            <person name="Mise K."/>
            <person name="Xu Z."/>
            <person name="Kuniyasu M."/>
            <person name="Ushijima N."/>
            <person name="Kawano K."/>
            <person name="Kobayashi E."/>
            <person name="Shiratori Y."/>
            <person name="Masuda Y."/>
            <person name="Senoo K."/>
        </authorList>
    </citation>
    <scope>NUCLEOTIDE SEQUENCE [LARGE SCALE GENOMIC DNA]</scope>
    <source>
        <strain evidence="2 3">Red804</strain>
    </source>
</reference>